<evidence type="ECO:0008006" key="3">
    <source>
        <dbReference type="Google" id="ProtNLM"/>
    </source>
</evidence>
<dbReference type="AlphaFoldDB" id="A0A7X1N7R5"/>
<proteinExistence type="predicted"/>
<gene>
    <name evidence="1" type="ORF">GCT13_08335</name>
</gene>
<evidence type="ECO:0000313" key="2">
    <source>
        <dbReference type="Proteomes" id="UP000484381"/>
    </source>
</evidence>
<accession>A0A7X1N7R5</accession>
<dbReference type="RefSeq" id="WP_152756843.1">
    <property type="nucleotide sequence ID" value="NZ_WHNP01000006.1"/>
</dbReference>
<protein>
    <recommendedName>
        <fullName evidence="3">MarR family transcriptional regulator</fullName>
    </recommendedName>
</protein>
<reference evidence="1 2" key="1">
    <citation type="submission" date="2019-10" db="EMBL/GenBank/DDBJ databases">
        <title>Paraburkholderia sp. isolated from nodules of Mimosa pudica from Brazilian Atlantic Forest soils.</title>
        <authorList>
            <person name="Paulitsch F."/>
            <person name="Hungria M."/>
            <person name="Dall'Agnol R."/>
        </authorList>
    </citation>
    <scope>NUCLEOTIDE SEQUENCE [LARGE SCALE GENOMIC DNA]</scope>
    <source>
        <strain evidence="1 2">CNPSo 3157</strain>
    </source>
</reference>
<keyword evidence="2" id="KW-1185">Reference proteome</keyword>
<dbReference type="Proteomes" id="UP000484381">
    <property type="component" value="Unassembled WGS sequence"/>
</dbReference>
<evidence type="ECO:0000313" key="1">
    <source>
        <dbReference type="EMBL" id="MPW16938.1"/>
    </source>
</evidence>
<sequence>MQTDIFSPRSGRRVAETQSDAYHALTVKDLTEGQKMVLDAFRAGRPPLTREDIASITNLKLGSVCGRVRELLDAKRLFVVGSRKDLATQTSHQLLSTKPVVGA</sequence>
<comment type="caution">
    <text evidence="1">The sequence shown here is derived from an EMBL/GenBank/DDBJ whole genome shotgun (WGS) entry which is preliminary data.</text>
</comment>
<organism evidence="1 2">
    <name type="scientific">Paraburkholderia franconis</name>
    <dbReference type="NCBI Taxonomy" id="2654983"/>
    <lineage>
        <taxon>Bacteria</taxon>
        <taxon>Pseudomonadati</taxon>
        <taxon>Pseudomonadota</taxon>
        <taxon>Betaproteobacteria</taxon>
        <taxon>Burkholderiales</taxon>
        <taxon>Burkholderiaceae</taxon>
        <taxon>Paraburkholderia</taxon>
    </lineage>
</organism>
<dbReference type="EMBL" id="WHNP01000006">
    <property type="protein sequence ID" value="MPW16938.1"/>
    <property type="molecule type" value="Genomic_DNA"/>
</dbReference>
<name>A0A7X1N7R5_9BURK</name>